<feature type="domain" description="N-acetyltransferase" evidence="1">
    <location>
        <begin position="54"/>
        <end position="210"/>
    </location>
</feature>
<dbReference type="KEGG" id="plue:EWM63_12665"/>
<dbReference type="InterPro" id="IPR051531">
    <property type="entry name" value="N-acetyltransferase"/>
</dbReference>
<dbReference type="OrthoDB" id="9801656at2"/>
<protein>
    <submittedName>
        <fullName evidence="2">N-acetyltransferase</fullName>
    </submittedName>
</protein>
<dbReference type="Proteomes" id="UP000290637">
    <property type="component" value="Chromosome"/>
</dbReference>
<dbReference type="GO" id="GO:0016747">
    <property type="term" value="F:acyltransferase activity, transferring groups other than amino-acyl groups"/>
    <property type="evidence" value="ECO:0007669"/>
    <property type="project" value="InterPro"/>
</dbReference>
<evidence type="ECO:0000313" key="3">
    <source>
        <dbReference type="Proteomes" id="UP000290637"/>
    </source>
</evidence>
<dbReference type="InterPro" id="IPR016181">
    <property type="entry name" value="Acyl_CoA_acyltransferase"/>
</dbReference>
<dbReference type="Pfam" id="PF13302">
    <property type="entry name" value="Acetyltransf_3"/>
    <property type="match status" value="1"/>
</dbReference>
<organism evidence="2 3">
    <name type="scientific">Pseudoduganella lutea</name>
    <dbReference type="NCBI Taxonomy" id="321985"/>
    <lineage>
        <taxon>Bacteria</taxon>
        <taxon>Pseudomonadati</taxon>
        <taxon>Pseudomonadota</taxon>
        <taxon>Betaproteobacteria</taxon>
        <taxon>Burkholderiales</taxon>
        <taxon>Oxalobacteraceae</taxon>
        <taxon>Telluria group</taxon>
        <taxon>Pseudoduganella</taxon>
    </lineage>
</organism>
<reference evidence="2 3" key="1">
    <citation type="submission" date="2019-02" db="EMBL/GenBank/DDBJ databases">
        <title>Draft Genome Sequences of Six Type Strains of the Genus Massilia.</title>
        <authorList>
            <person name="Miess H."/>
            <person name="Frediansyhah A."/>
            <person name="Gross H."/>
        </authorList>
    </citation>
    <scope>NUCLEOTIDE SEQUENCE [LARGE SCALE GENOMIC DNA]</scope>
    <source>
        <strain evidence="2 3">DSM 17473</strain>
    </source>
</reference>
<evidence type="ECO:0000259" key="1">
    <source>
        <dbReference type="PROSITE" id="PS51186"/>
    </source>
</evidence>
<accession>A0A4P6KYQ7</accession>
<keyword evidence="3" id="KW-1185">Reference proteome</keyword>
<dbReference type="Gene3D" id="3.40.630.30">
    <property type="match status" value="1"/>
</dbReference>
<evidence type="ECO:0000313" key="2">
    <source>
        <dbReference type="EMBL" id="QBE63722.1"/>
    </source>
</evidence>
<dbReference type="SUPFAM" id="SSF55729">
    <property type="entry name" value="Acyl-CoA N-acyltransferases (Nat)"/>
    <property type="match status" value="1"/>
</dbReference>
<dbReference type="AlphaFoldDB" id="A0A4P6KYQ7"/>
<dbReference type="PROSITE" id="PS51186">
    <property type="entry name" value="GNAT"/>
    <property type="match status" value="1"/>
</dbReference>
<dbReference type="EMBL" id="CP035913">
    <property type="protein sequence ID" value="QBE63722.1"/>
    <property type="molecule type" value="Genomic_DNA"/>
</dbReference>
<name>A0A4P6KYQ7_9BURK</name>
<dbReference type="InterPro" id="IPR000182">
    <property type="entry name" value="GNAT_dom"/>
</dbReference>
<sequence length="210" mass="22685">MLPGRCCSRTPTCRVFPCSRKRRGGDGRRRRKRWPDVDALALPTVVPVLHGGRVTLRPMGEDDAAALFALYGDPLVMRYTDEDPFPDLSTVGRMLASVRRLLAAGQSLEWAVVPADGGAPIGTCGLHGFDPASRTAQVGCLLRRSAWGQGFMPEALGVLADYAAGVLHLNGLMADVAPENARARRMFERLGYREDGSGMLRIGLRSAPLA</sequence>
<gene>
    <name evidence="2" type="ORF">EWM63_12665</name>
</gene>
<dbReference type="PANTHER" id="PTHR43792">
    <property type="entry name" value="GNAT FAMILY, PUTATIVE (AFU_ORTHOLOGUE AFUA_3G00765)-RELATED-RELATED"/>
    <property type="match status" value="1"/>
</dbReference>
<proteinExistence type="predicted"/>
<keyword evidence="2" id="KW-0808">Transferase</keyword>